<dbReference type="InterPro" id="IPR021835">
    <property type="entry name" value="DUF3427"/>
</dbReference>
<dbReference type="PROSITE" id="PS51194">
    <property type="entry name" value="HELICASE_CTER"/>
    <property type="match status" value="1"/>
</dbReference>
<dbReference type="PANTHER" id="PTHR47962">
    <property type="entry name" value="ATP-DEPENDENT HELICASE LHR-RELATED-RELATED"/>
    <property type="match status" value="1"/>
</dbReference>
<proteinExistence type="predicted"/>
<feature type="domain" description="PLD phosphodiesterase" evidence="1">
    <location>
        <begin position="204"/>
        <end position="235"/>
    </location>
</feature>
<dbReference type="Pfam" id="PF00271">
    <property type="entry name" value="Helicase_C"/>
    <property type="match status" value="1"/>
</dbReference>
<dbReference type="PROSITE" id="PS50035">
    <property type="entry name" value="PLD"/>
    <property type="match status" value="1"/>
</dbReference>
<dbReference type="InterPro" id="IPR052511">
    <property type="entry name" value="ATP-dep_Helicase"/>
</dbReference>
<dbReference type="RefSeq" id="WP_035513824.1">
    <property type="nucleotide sequence ID" value="NZ_KN234746.1"/>
</dbReference>
<dbReference type="eggNOG" id="COG1061">
    <property type="taxonomic scope" value="Bacteria"/>
</dbReference>
<protein>
    <recommendedName>
        <fullName evidence="6">Helicase</fullName>
    </recommendedName>
</protein>
<dbReference type="SMART" id="SM00487">
    <property type="entry name" value="DEXDc"/>
    <property type="match status" value="1"/>
</dbReference>
<dbReference type="PROSITE" id="PS51192">
    <property type="entry name" value="HELICASE_ATP_BIND_1"/>
    <property type="match status" value="1"/>
</dbReference>
<dbReference type="HOGENOM" id="CLU_005588_1_1_6"/>
<dbReference type="CDD" id="cd18799">
    <property type="entry name" value="SF2_C_EcoAI-like"/>
    <property type="match status" value="1"/>
</dbReference>
<dbReference type="Proteomes" id="UP000029640">
    <property type="component" value="Unassembled WGS sequence"/>
</dbReference>
<evidence type="ECO:0000313" key="5">
    <source>
        <dbReference type="Proteomes" id="UP000029640"/>
    </source>
</evidence>
<dbReference type="InterPro" id="IPR001650">
    <property type="entry name" value="Helicase_C-like"/>
</dbReference>
<dbReference type="EMBL" id="AUVB01000013">
    <property type="protein sequence ID" value="KGE04936.1"/>
    <property type="molecule type" value="Genomic_DNA"/>
</dbReference>
<dbReference type="Gene3D" id="3.40.50.300">
    <property type="entry name" value="P-loop containing nucleotide triphosphate hydrolases"/>
    <property type="match status" value="2"/>
</dbReference>
<evidence type="ECO:0000259" key="1">
    <source>
        <dbReference type="PROSITE" id="PS50035"/>
    </source>
</evidence>
<dbReference type="Pfam" id="PF04851">
    <property type="entry name" value="ResIII"/>
    <property type="match status" value="1"/>
</dbReference>
<sequence length="1021" mass="116543">MRKGLYERVIDEGLSDALSNTSFDTQREKLEPGDSHTILAQHLSDLIARALRSLPKRDQIEQQRALVNQIIELLSSRDKGGFIGARLTSNVERLMAVTDVGCHLARPDTPISETSLLTGTRLDPSLLSQIKQEMATADQVDILCSFIKWGGIGLLQDALEEFTSRPGTRLRVLTTSYMGATDLKAVAFLASLPDTEVKVSYDVHRTRLHAKAYLFERHTGFSTAYIGSANLSRPALTEGLEWTVKVTEHADRHIWEKVRGTFETYWRDGEFEAFEEDRLRLALQEERGTATDGPLPVFELRPYQFQEEVLQALEEDRASKSAPHRQLVVAATGTGKTMIAAFDYCRFSAMHGGDRPPLLVVAHRLEILRQTMHTFRAVLRDQNFGELLDGMHEPTQSKHLFATVNTLHQRRLPQQWDVKAFQYVVIDETHRSAAASYRGILDFLRPDVLLGLTATPERADGEVVLRYFDDRIVSEIRLPDAINRRLVVPFHYYGVSDVEGINYSPLKWERGGFRTSELDNLVTGNDLRAQHVVDQCRKRLMDVHGVCALGFCVSVRHAEYMARFFERSGISAGALSADSPVAYRSEIQQRLRRREINFLFVVDLYNEGVDIPEIDTVLFLRPTESLTVFLQQLGRGLRLTDEKDYLTVLDFVGQMHRKFRFDLRLKALSMNPGVDIRRELEQGFPHLPAGCAVQLERVAKERVLRNIRDSLLANESKLVRDIADFSLDTGKPLTFAAFLEHHRLTPEDIYRRNTWSALCARAQVTGEPFAPDNAVFAKWLRRISHADDELRLARWHEWLSDGEGNDPLILALLSTLIRPLGLADPQLLWDRLNENPAVLAEARELVDWLMARPGVIRRPSSPEGIWLVPHARYTRDEILSLSGDWTWTSRPPVQAGVRYLRKKQLDLFFATIQKNEMHYSPTTLYEDYAISDERFHWQSQSTTSETSPTGRRYINHTSLGTMPLLFVRSIAKAANYSQPYYYLGSLEYEHHEGSRPMSITWKLKQRMPARLVREFQTLAVA</sequence>
<dbReference type="SUPFAM" id="SSF56024">
    <property type="entry name" value="Phospholipase D/nuclease"/>
    <property type="match status" value="1"/>
</dbReference>
<dbReference type="InterPro" id="IPR027417">
    <property type="entry name" value="P-loop_NTPase"/>
</dbReference>
<dbReference type="PANTHER" id="PTHR47962:SF7">
    <property type="entry name" value="MITOCHONDRIAL ATP-DEPENDENT HELICASE IRC3-RELATED"/>
    <property type="match status" value="1"/>
</dbReference>
<dbReference type="eggNOG" id="COG3886">
    <property type="taxonomic scope" value="Bacteria"/>
</dbReference>
<accession>A0A095XYU5</accession>
<evidence type="ECO:0008006" key="6">
    <source>
        <dbReference type="Google" id="ProtNLM"/>
    </source>
</evidence>
<organism evidence="4 5">
    <name type="scientific">Pseudohaliea rubra DSM 19751</name>
    <dbReference type="NCBI Taxonomy" id="1265313"/>
    <lineage>
        <taxon>Bacteria</taxon>
        <taxon>Pseudomonadati</taxon>
        <taxon>Pseudomonadota</taxon>
        <taxon>Gammaproteobacteria</taxon>
        <taxon>Cellvibrionales</taxon>
        <taxon>Halieaceae</taxon>
        <taxon>Pseudohaliea</taxon>
    </lineage>
</organism>
<evidence type="ECO:0000313" key="4">
    <source>
        <dbReference type="EMBL" id="KGE04936.1"/>
    </source>
</evidence>
<dbReference type="Pfam" id="PF11907">
    <property type="entry name" value="DUF3427"/>
    <property type="match status" value="1"/>
</dbReference>
<name>A0A095XYU5_9GAMM</name>
<gene>
    <name evidence="4" type="ORF">HRUBRA_00409</name>
</gene>
<feature type="domain" description="Helicase C-terminal" evidence="3">
    <location>
        <begin position="535"/>
        <end position="684"/>
    </location>
</feature>
<dbReference type="SMART" id="SM00490">
    <property type="entry name" value="HELICc"/>
    <property type="match status" value="1"/>
</dbReference>
<dbReference type="GO" id="GO:0005524">
    <property type="term" value="F:ATP binding"/>
    <property type="evidence" value="ECO:0007669"/>
    <property type="project" value="InterPro"/>
</dbReference>
<dbReference type="REBASE" id="98054">
    <property type="entry name" value="Hru19751ORF409P"/>
</dbReference>
<dbReference type="InterPro" id="IPR001736">
    <property type="entry name" value="PLipase_D/transphosphatidylase"/>
</dbReference>
<dbReference type="InterPro" id="IPR014001">
    <property type="entry name" value="Helicase_ATP-bd"/>
</dbReference>
<evidence type="ECO:0000259" key="3">
    <source>
        <dbReference type="PROSITE" id="PS51194"/>
    </source>
</evidence>
<reference evidence="4 5" key="1">
    <citation type="journal article" date="2014" name="Genome Announc.">
        <title>Genome Sequence of Gammaproteobacterial Pseudohaliea rubra Type Strain DSM 19751, Isolated from Coastal Seawater of the Mediterranean Sea.</title>
        <authorList>
            <person name="Spring S."/>
            <person name="Fiebig A."/>
            <person name="Riedel T."/>
            <person name="Goker M."/>
            <person name="Klenk H.P."/>
        </authorList>
    </citation>
    <scope>NUCLEOTIDE SEQUENCE [LARGE SCALE GENOMIC DNA]</scope>
    <source>
        <strain evidence="4 5">DSM 19751</strain>
    </source>
</reference>
<dbReference type="AlphaFoldDB" id="A0A095XYU5"/>
<keyword evidence="5" id="KW-1185">Reference proteome</keyword>
<dbReference type="SUPFAM" id="SSF52540">
    <property type="entry name" value="P-loop containing nucleoside triphosphate hydrolases"/>
    <property type="match status" value="1"/>
</dbReference>
<dbReference type="GO" id="GO:0003677">
    <property type="term" value="F:DNA binding"/>
    <property type="evidence" value="ECO:0007669"/>
    <property type="project" value="InterPro"/>
</dbReference>
<dbReference type="GO" id="GO:0006793">
    <property type="term" value="P:phosphorus metabolic process"/>
    <property type="evidence" value="ECO:0007669"/>
    <property type="project" value="UniProtKB-ARBA"/>
</dbReference>
<dbReference type="Gene3D" id="3.30.870.10">
    <property type="entry name" value="Endonuclease Chain A"/>
    <property type="match status" value="1"/>
</dbReference>
<dbReference type="OrthoDB" id="9804086at2"/>
<dbReference type="InterPro" id="IPR006935">
    <property type="entry name" value="Helicase/UvrB_N"/>
</dbReference>
<evidence type="ECO:0000259" key="2">
    <source>
        <dbReference type="PROSITE" id="PS51192"/>
    </source>
</evidence>
<dbReference type="CDD" id="cd18032">
    <property type="entry name" value="DEXHc_RE_I_III_res"/>
    <property type="match status" value="1"/>
</dbReference>
<dbReference type="GO" id="GO:0016887">
    <property type="term" value="F:ATP hydrolysis activity"/>
    <property type="evidence" value="ECO:0007669"/>
    <property type="project" value="TreeGrafter"/>
</dbReference>
<feature type="domain" description="Helicase ATP-binding" evidence="2">
    <location>
        <begin position="317"/>
        <end position="474"/>
    </location>
</feature>
<dbReference type="Pfam" id="PF13091">
    <property type="entry name" value="PLDc_2"/>
    <property type="match status" value="1"/>
</dbReference>
<dbReference type="CDD" id="cd09203">
    <property type="entry name" value="PLDc_N_DEXD_b1"/>
    <property type="match status" value="1"/>
</dbReference>
<dbReference type="InterPro" id="IPR025202">
    <property type="entry name" value="PLD-like_dom"/>
</dbReference>
<comment type="caution">
    <text evidence="4">The sequence shown here is derived from an EMBL/GenBank/DDBJ whole genome shotgun (WGS) entry which is preliminary data.</text>
</comment>
<dbReference type="STRING" id="1265313.HRUBRA_00409"/>
<dbReference type="PATRIC" id="fig|1265313.6.peg.405"/>